<name>A0A4R7FS61_9MICO</name>
<dbReference type="InterPro" id="IPR011033">
    <property type="entry name" value="PRC_barrel-like_sf"/>
</dbReference>
<sequence>MLAADTAPSSLAGLEVVDRRGERLGRVRQVYSDGADLGWVGVRGNLFGTEEVLVPLDGAELEDEVIAVPVARARFQAAPRRRPDAVLRDDERAELRAFWSEPVAEPAPAPASRAQDGPAAPSAPPADPVPEPGVMTASEERLHVETERVPRTRVRLRKVVVTEQRTLTVPVRREEYRLIREPIIDGEPVAGGAVGPEEQEVVLHEERIVLTTEVVPVERVRLVKEDVVEQREVTGEVRLERIELEDDAAAVALPPEEPEVVDPEPEPVDAETVEPAAPQPAARAIAVKRPTSRTSPRRPGSTPARSRTSAAADAPPSTGASD</sequence>
<feature type="region of interest" description="Disordered" evidence="1">
    <location>
        <begin position="99"/>
        <end position="138"/>
    </location>
</feature>
<dbReference type="PANTHER" id="PTHR38463:SF1">
    <property type="entry name" value="STRESS RESPONSE PROTEIN YSNF"/>
    <property type="match status" value="1"/>
</dbReference>
<dbReference type="SUPFAM" id="SSF50346">
    <property type="entry name" value="PRC-barrel domain"/>
    <property type="match status" value="1"/>
</dbReference>
<evidence type="ECO:0000313" key="5">
    <source>
        <dbReference type="Proteomes" id="UP000295344"/>
    </source>
</evidence>
<keyword evidence="5" id="KW-1185">Reference proteome</keyword>
<feature type="compositionally biased region" description="Pro residues" evidence="1">
    <location>
        <begin position="121"/>
        <end position="131"/>
    </location>
</feature>
<dbReference type="Proteomes" id="UP000295344">
    <property type="component" value="Unassembled WGS sequence"/>
</dbReference>
<accession>A0A4R7FS61</accession>
<evidence type="ECO:0000256" key="1">
    <source>
        <dbReference type="SAM" id="MobiDB-lite"/>
    </source>
</evidence>
<feature type="compositionally biased region" description="Acidic residues" evidence="1">
    <location>
        <begin position="256"/>
        <end position="272"/>
    </location>
</feature>
<proteinExistence type="predicted"/>
<evidence type="ECO:0000313" key="4">
    <source>
        <dbReference type="EMBL" id="TDS80681.1"/>
    </source>
</evidence>
<dbReference type="PANTHER" id="PTHR38463">
    <property type="entry name" value="STRESS RESPONSE PROTEIN YSNF"/>
    <property type="match status" value="1"/>
</dbReference>
<organism evidence="4 5">
    <name type="scientific">Amnibacterium kyonggiense</name>
    <dbReference type="NCBI Taxonomy" id="595671"/>
    <lineage>
        <taxon>Bacteria</taxon>
        <taxon>Bacillati</taxon>
        <taxon>Actinomycetota</taxon>
        <taxon>Actinomycetes</taxon>
        <taxon>Micrococcales</taxon>
        <taxon>Microbacteriaceae</taxon>
        <taxon>Amnibacterium</taxon>
    </lineage>
</organism>
<dbReference type="EMBL" id="SOAM01000001">
    <property type="protein sequence ID" value="TDS80681.1"/>
    <property type="molecule type" value="Genomic_DNA"/>
</dbReference>
<protein>
    <submittedName>
        <fullName evidence="4">Uncharacterized protein (TIGR02271 family)</fullName>
    </submittedName>
</protein>
<dbReference type="Pfam" id="PF09557">
    <property type="entry name" value="DUF2382"/>
    <property type="match status" value="1"/>
</dbReference>
<feature type="domain" description="DUF2382" evidence="3">
    <location>
        <begin position="135"/>
        <end position="243"/>
    </location>
</feature>
<gene>
    <name evidence="4" type="ORF">CLV52_1247</name>
</gene>
<feature type="compositionally biased region" description="Low complexity" evidence="1">
    <location>
        <begin position="273"/>
        <end position="285"/>
    </location>
</feature>
<dbReference type="Pfam" id="PF05239">
    <property type="entry name" value="PRC"/>
    <property type="match status" value="1"/>
</dbReference>
<dbReference type="AlphaFoldDB" id="A0A4R7FS61"/>
<dbReference type="InterPro" id="IPR027275">
    <property type="entry name" value="PRC-brl_dom"/>
</dbReference>
<reference evidence="4 5" key="1">
    <citation type="submission" date="2019-03" db="EMBL/GenBank/DDBJ databases">
        <title>Genomic Encyclopedia of Archaeal and Bacterial Type Strains, Phase II (KMG-II): from individual species to whole genera.</title>
        <authorList>
            <person name="Goeker M."/>
        </authorList>
    </citation>
    <scope>NUCLEOTIDE SEQUENCE [LARGE SCALE GENOMIC DNA]</scope>
    <source>
        <strain evidence="4 5">DSM 24782</strain>
    </source>
</reference>
<comment type="caution">
    <text evidence="4">The sequence shown here is derived from an EMBL/GenBank/DDBJ whole genome shotgun (WGS) entry which is preliminary data.</text>
</comment>
<feature type="region of interest" description="Disordered" evidence="1">
    <location>
        <begin position="250"/>
        <end position="322"/>
    </location>
</feature>
<evidence type="ECO:0000259" key="2">
    <source>
        <dbReference type="Pfam" id="PF05239"/>
    </source>
</evidence>
<dbReference type="InterPro" id="IPR019060">
    <property type="entry name" value="DUF2382"/>
</dbReference>
<feature type="domain" description="PRC-barrel" evidence="2">
    <location>
        <begin position="9"/>
        <end position="69"/>
    </location>
</feature>
<dbReference type="OrthoDB" id="3712018at2"/>
<evidence type="ECO:0000259" key="3">
    <source>
        <dbReference type="Pfam" id="PF09557"/>
    </source>
</evidence>
<dbReference type="InterPro" id="IPR052967">
    <property type="entry name" value="Stress_Response_Assoc"/>
</dbReference>
<feature type="compositionally biased region" description="Low complexity" evidence="1">
    <location>
        <begin position="292"/>
        <end position="322"/>
    </location>
</feature>